<proteinExistence type="predicted"/>
<sequence>MRHNFKYSDISSFARSHPEHQTARKPCLSSASSHHCWSTVGLFRPAFISIYKPWYLPRATGRQRSGTPLFIPCLRSAAPYETLRLPSFGMWYKSFSSGCAADWYSAHTKSASCSSASRFSRRVALA</sequence>
<dbReference type="EMBL" id="BK016195">
    <property type="protein sequence ID" value="DAG01588.1"/>
    <property type="molecule type" value="Genomic_DNA"/>
</dbReference>
<organism evidence="1">
    <name type="scientific">Myoviridae sp. ctKkB1</name>
    <dbReference type="NCBI Taxonomy" id="2825081"/>
    <lineage>
        <taxon>Viruses</taxon>
        <taxon>Duplodnaviria</taxon>
        <taxon>Heunggongvirae</taxon>
        <taxon>Uroviricota</taxon>
        <taxon>Caudoviricetes</taxon>
    </lineage>
</organism>
<evidence type="ECO:0000313" key="1">
    <source>
        <dbReference type="EMBL" id="DAG01588.1"/>
    </source>
</evidence>
<name>A0A8S5V4G9_9CAUD</name>
<protein>
    <submittedName>
        <fullName evidence="1">Uncharacterized protein</fullName>
    </submittedName>
</protein>
<reference evidence="1" key="1">
    <citation type="journal article" date="2021" name="Proc. Natl. Acad. Sci. U.S.A.">
        <title>A Catalog of Tens of Thousands of Viruses from Human Metagenomes Reveals Hidden Associations with Chronic Diseases.</title>
        <authorList>
            <person name="Tisza M.J."/>
            <person name="Buck C.B."/>
        </authorList>
    </citation>
    <scope>NUCLEOTIDE SEQUENCE</scope>
    <source>
        <strain evidence="1">CtKkB1</strain>
    </source>
</reference>
<accession>A0A8S5V4G9</accession>